<dbReference type="Proteomes" id="UP000014760">
    <property type="component" value="Unassembled WGS sequence"/>
</dbReference>
<sequence length="467" mass="50666">MESSSALWVVYELAYERSQHYVFTMKQSMELLPDKRRIILTAKEQHTPLAMLAAACNRIRSKTPPPLADVTVGKGFQPWRKSPDCEQSSHQHHTTVHSPPCSSTSPPSAAAQHPVPRAPSSEAPAHSYPSDMFYHGGTPAGIHPGMPQAELTKSLPDPVGFNPSTAPYPSMYSARVPGHHLYESWPFGVHSNANPPSSVAPPASPLKAPSASADAASAVPWWDPVGHASSGNWLSEAAPPSALPAYPDYSAIGSLGSCSAPYLPGQHLLQDTYKSMLQPTSTSHTDAYMSASLPSAFLQRPTALTAPAPSRSASSRRYPGRSNCDCPNCQEADRMGPAGEALRKRNIHSCHVPGCGKVYNKTSHLKAHLRWHTGERPFVCNWLFCGKRFTRSDELQRHLRTHTGEKRFACPVCNKRFMRSDHLSKHVKTHSEGGGTSSKSDGSDSDNACNSEGASPHHTPPTIKKEK</sequence>
<evidence type="ECO:0000256" key="7">
    <source>
        <dbReference type="ARBA" id="ARBA00023125"/>
    </source>
</evidence>
<dbReference type="Gene3D" id="3.30.160.60">
    <property type="entry name" value="Classic Zinc Finger"/>
    <property type="match status" value="3"/>
</dbReference>
<evidence type="ECO:0000256" key="9">
    <source>
        <dbReference type="ARBA" id="ARBA00023242"/>
    </source>
</evidence>
<evidence type="ECO:0000313" key="16">
    <source>
        <dbReference type="EnsemblMetazoa" id="CapteP224157"/>
    </source>
</evidence>
<evidence type="ECO:0000256" key="12">
    <source>
        <dbReference type="PROSITE-ProRule" id="PRU00042"/>
    </source>
</evidence>
<dbReference type="FunFam" id="3.30.160.60:FF:000026">
    <property type="entry name" value="Transcription factor Sp3"/>
    <property type="match status" value="1"/>
</dbReference>
<evidence type="ECO:0000256" key="10">
    <source>
        <dbReference type="ARBA" id="ARBA00037677"/>
    </source>
</evidence>
<dbReference type="EMBL" id="KB297790">
    <property type="protein sequence ID" value="ELU09935.1"/>
    <property type="molecule type" value="Genomic_DNA"/>
</dbReference>
<name>R7UUS3_CAPTE</name>
<accession>R7UUS3</accession>
<gene>
    <name evidence="15" type="ORF">CAPTEDRAFT_224157</name>
</gene>
<keyword evidence="4 12" id="KW-0863">Zinc-finger</keyword>
<keyword evidence="17" id="KW-1185">Reference proteome</keyword>
<dbReference type="PANTHER" id="PTHR23235">
    <property type="entry name" value="KRUEPPEL-LIKE TRANSCRIPTION FACTOR"/>
    <property type="match status" value="1"/>
</dbReference>
<dbReference type="InterPro" id="IPR036236">
    <property type="entry name" value="Znf_C2H2_sf"/>
</dbReference>
<dbReference type="FunCoup" id="R7UUS3">
    <property type="interactions" value="44"/>
</dbReference>
<organism evidence="15">
    <name type="scientific">Capitella teleta</name>
    <name type="common">Polychaete worm</name>
    <dbReference type="NCBI Taxonomy" id="283909"/>
    <lineage>
        <taxon>Eukaryota</taxon>
        <taxon>Metazoa</taxon>
        <taxon>Spiralia</taxon>
        <taxon>Lophotrochozoa</taxon>
        <taxon>Annelida</taxon>
        <taxon>Polychaeta</taxon>
        <taxon>Sedentaria</taxon>
        <taxon>Scolecida</taxon>
        <taxon>Capitellidae</taxon>
        <taxon>Capitella</taxon>
    </lineage>
</organism>
<keyword evidence="8" id="KW-0804">Transcription</keyword>
<dbReference type="Pfam" id="PF00096">
    <property type="entry name" value="zf-C2H2"/>
    <property type="match status" value="3"/>
</dbReference>
<dbReference type="PANTHER" id="PTHR23235:SF177">
    <property type="entry name" value="C2H2-TYPE DOMAIN-CONTAINING PROTEIN"/>
    <property type="match status" value="1"/>
</dbReference>
<evidence type="ECO:0000256" key="6">
    <source>
        <dbReference type="ARBA" id="ARBA00023015"/>
    </source>
</evidence>
<dbReference type="FunFam" id="3.30.160.60:FF:000077">
    <property type="entry name" value="Sp8 transcription factor"/>
    <property type="match status" value="1"/>
</dbReference>
<keyword evidence="2" id="KW-0479">Metal-binding</keyword>
<keyword evidence="3" id="KW-0677">Repeat</keyword>
<evidence type="ECO:0000256" key="1">
    <source>
        <dbReference type="ARBA" id="ARBA00004123"/>
    </source>
</evidence>
<dbReference type="GO" id="GO:0000981">
    <property type="term" value="F:DNA-binding transcription factor activity, RNA polymerase II-specific"/>
    <property type="evidence" value="ECO:0007669"/>
    <property type="project" value="TreeGrafter"/>
</dbReference>
<reference evidence="16" key="3">
    <citation type="submission" date="2015-06" db="UniProtKB">
        <authorList>
            <consortium name="EnsemblMetazoa"/>
        </authorList>
    </citation>
    <scope>IDENTIFICATION</scope>
</reference>
<dbReference type="SUPFAM" id="SSF57667">
    <property type="entry name" value="beta-beta-alpha zinc fingers"/>
    <property type="match status" value="2"/>
</dbReference>
<evidence type="ECO:0000256" key="4">
    <source>
        <dbReference type="ARBA" id="ARBA00022771"/>
    </source>
</evidence>
<dbReference type="OMA" id="GNEYSVF"/>
<dbReference type="HOGENOM" id="CLU_019484_4_1_1"/>
<keyword evidence="6" id="KW-0805">Transcription regulation</keyword>
<evidence type="ECO:0000256" key="11">
    <source>
        <dbReference type="ARBA" id="ARBA00038409"/>
    </source>
</evidence>
<dbReference type="CDD" id="cd22547">
    <property type="entry name" value="SP6-9-like_N"/>
    <property type="match status" value="1"/>
</dbReference>
<dbReference type="GO" id="GO:0000978">
    <property type="term" value="F:RNA polymerase II cis-regulatory region sequence-specific DNA binding"/>
    <property type="evidence" value="ECO:0007669"/>
    <property type="project" value="TreeGrafter"/>
</dbReference>
<evidence type="ECO:0000313" key="15">
    <source>
        <dbReference type="EMBL" id="ELU09935.1"/>
    </source>
</evidence>
<comment type="subcellular location">
    <subcellularLocation>
        <location evidence="1">Nucleus</location>
    </subcellularLocation>
</comment>
<evidence type="ECO:0000256" key="3">
    <source>
        <dbReference type="ARBA" id="ARBA00022737"/>
    </source>
</evidence>
<feature type="domain" description="C2H2-type" evidence="14">
    <location>
        <begin position="408"/>
        <end position="431"/>
    </location>
</feature>
<keyword evidence="7" id="KW-0238">DNA-binding</keyword>
<comment type="function">
    <text evidence="10">Transcription factor which plays a key role in limb development. Positively regulates FGF8 expression in the apical ectodermal ridge (AER) and contributes to limb outgrowth in embryos.</text>
</comment>
<evidence type="ECO:0000256" key="13">
    <source>
        <dbReference type="SAM" id="MobiDB-lite"/>
    </source>
</evidence>
<keyword evidence="5" id="KW-0862">Zinc</keyword>
<dbReference type="GO" id="GO:0008270">
    <property type="term" value="F:zinc ion binding"/>
    <property type="evidence" value="ECO:0007669"/>
    <property type="project" value="UniProtKB-KW"/>
</dbReference>
<comment type="similarity">
    <text evidence="11">Belongs to the Sp1 C2H2-type zinc-finger protein family.</text>
</comment>
<dbReference type="EnsemblMetazoa" id="CapteT224157">
    <property type="protein sequence ID" value="CapteP224157"/>
    <property type="gene ID" value="CapteG224157"/>
</dbReference>
<dbReference type="SMART" id="SM00355">
    <property type="entry name" value="ZnF_C2H2"/>
    <property type="match status" value="3"/>
</dbReference>
<dbReference type="STRING" id="283909.R7UUS3"/>
<reference evidence="17" key="1">
    <citation type="submission" date="2012-12" db="EMBL/GenBank/DDBJ databases">
        <authorList>
            <person name="Hellsten U."/>
            <person name="Grimwood J."/>
            <person name="Chapman J.A."/>
            <person name="Shapiro H."/>
            <person name="Aerts A."/>
            <person name="Otillar R.P."/>
            <person name="Terry A.Y."/>
            <person name="Boore J.L."/>
            <person name="Simakov O."/>
            <person name="Marletaz F."/>
            <person name="Cho S.-J."/>
            <person name="Edsinger-Gonzales E."/>
            <person name="Havlak P."/>
            <person name="Kuo D.-H."/>
            <person name="Larsson T."/>
            <person name="Lv J."/>
            <person name="Arendt D."/>
            <person name="Savage R."/>
            <person name="Osoegawa K."/>
            <person name="de Jong P."/>
            <person name="Lindberg D.R."/>
            <person name="Seaver E.C."/>
            <person name="Weisblat D.A."/>
            <person name="Putnam N.H."/>
            <person name="Grigoriev I.V."/>
            <person name="Rokhsar D.S."/>
        </authorList>
    </citation>
    <scope>NUCLEOTIDE SEQUENCE</scope>
    <source>
        <strain evidence="17">I ESC-2004</strain>
    </source>
</reference>
<feature type="region of interest" description="Disordered" evidence="13">
    <location>
        <begin position="424"/>
        <end position="467"/>
    </location>
</feature>
<evidence type="ECO:0000256" key="2">
    <source>
        <dbReference type="ARBA" id="ARBA00022723"/>
    </source>
</evidence>
<evidence type="ECO:0000259" key="14">
    <source>
        <dbReference type="PROSITE" id="PS50157"/>
    </source>
</evidence>
<reference evidence="15 17" key="2">
    <citation type="journal article" date="2013" name="Nature">
        <title>Insights into bilaterian evolution from three spiralian genomes.</title>
        <authorList>
            <person name="Simakov O."/>
            <person name="Marletaz F."/>
            <person name="Cho S.J."/>
            <person name="Edsinger-Gonzales E."/>
            <person name="Havlak P."/>
            <person name="Hellsten U."/>
            <person name="Kuo D.H."/>
            <person name="Larsson T."/>
            <person name="Lv J."/>
            <person name="Arendt D."/>
            <person name="Savage R."/>
            <person name="Osoegawa K."/>
            <person name="de Jong P."/>
            <person name="Grimwood J."/>
            <person name="Chapman J.A."/>
            <person name="Shapiro H."/>
            <person name="Aerts A."/>
            <person name="Otillar R.P."/>
            <person name="Terry A.Y."/>
            <person name="Boore J.L."/>
            <person name="Grigoriev I.V."/>
            <person name="Lindberg D.R."/>
            <person name="Seaver E.C."/>
            <person name="Weisblat D.A."/>
            <person name="Putnam N.H."/>
            <person name="Rokhsar D.S."/>
        </authorList>
    </citation>
    <scope>NUCLEOTIDE SEQUENCE</scope>
    <source>
        <strain evidence="15 17">I ESC-2004</strain>
    </source>
</reference>
<feature type="region of interest" description="Disordered" evidence="13">
    <location>
        <begin position="62"/>
        <end position="129"/>
    </location>
</feature>
<feature type="compositionally biased region" description="Low complexity" evidence="13">
    <location>
        <begin position="96"/>
        <end position="114"/>
    </location>
</feature>
<feature type="domain" description="C2H2-type" evidence="14">
    <location>
        <begin position="378"/>
        <end position="407"/>
    </location>
</feature>
<proteinExistence type="inferred from homology"/>
<evidence type="ECO:0000256" key="8">
    <source>
        <dbReference type="ARBA" id="ARBA00023163"/>
    </source>
</evidence>
<dbReference type="EMBL" id="AMQN01006191">
    <property type="status" value="NOT_ANNOTATED_CDS"/>
    <property type="molecule type" value="Genomic_DNA"/>
</dbReference>
<dbReference type="InterPro" id="IPR013087">
    <property type="entry name" value="Znf_C2H2_type"/>
</dbReference>
<dbReference type="FunFam" id="3.30.160.60:FF:000014">
    <property type="entry name" value="Transcription factor Sp3"/>
    <property type="match status" value="1"/>
</dbReference>
<evidence type="ECO:0000313" key="17">
    <source>
        <dbReference type="Proteomes" id="UP000014760"/>
    </source>
</evidence>
<keyword evidence="9" id="KW-0539">Nucleus</keyword>
<feature type="domain" description="C2H2-type" evidence="14">
    <location>
        <begin position="348"/>
        <end position="377"/>
    </location>
</feature>
<dbReference type="GO" id="GO:0005634">
    <property type="term" value="C:nucleus"/>
    <property type="evidence" value="ECO:0007669"/>
    <property type="project" value="UniProtKB-SubCell"/>
</dbReference>
<dbReference type="AlphaFoldDB" id="R7UUS3"/>
<protein>
    <recommendedName>
        <fullName evidence="14">C2H2-type domain-containing protein</fullName>
    </recommendedName>
</protein>
<evidence type="ECO:0000256" key="5">
    <source>
        <dbReference type="ARBA" id="ARBA00022833"/>
    </source>
</evidence>
<dbReference type="PROSITE" id="PS50157">
    <property type="entry name" value="ZINC_FINGER_C2H2_2"/>
    <property type="match status" value="3"/>
</dbReference>
<dbReference type="OrthoDB" id="6365676at2759"/>
<dbReference type="PROSITE" id="PS00028">
    <property type="entry name" value="ZINC_FINGER_C2H2_1"/>
    <property type="match status" value="3"/>
</dbReference>